<dbReference type="AlphaFoldDB" id="A0A9Q9DPT7"/>
<dbReference type="OrthoDB" id="2851338at2759"/>
<dbReference type="VEuPathDB" id="FungiDB:yc1106_02176"/>
<gene>
    <name evidence="1" type="ORF">yc1106_02176</name>
</gene>
<dbReference type="InterPro" id="IPR011008">
    <property type="entry name" value="Dimeric_a/b-barrel"/>
</dbReference>
<proteinExistence type="predicted"/>
<name>A0A9Q9DPT7_CURCL</name>
<reference evidence="1" key="1">
    <citation type="submission" date="2021-12" db="EMBL/GenBank/DDBJ databases">
        <title>Curvularia clavata genome.</title>
        <authorList>
            <person name="Cao Y."/>
        </authorList>
    </citation>
    <scope>NUCLEOTIDE SEQUENCE</scope>
    <source>
        <strain evidence="1">Yc1106</strain>
    </source>
</reference>
<evidence type="ECO:0000313" key="2">
    <source>
        <dbReference type="Proteomes" id="UP001056012"/>
    </source>
</evidence>
<protein>
    <submittedName>
        <fullName evidence="1">Uncharacterized protein</fullName>
    </submittedName>
</protein>
<evidence type="ECO:0000313" key="1">
    <source>
        <dbReference type="EMBL" id="USP74902.1"/>
    </source>
</evidence>
<accession>A0A9Q9DPT7</accession>
<organism evidence="1 2">
    <name type="scientific">Curvularia clavata</name>
    <dbReference type="NCBI Taxonomy" id="95742"/>
    <lineage>
        <taxon>Eukaryota</taxon>
        <taxon>Fungi</taxon>
        <taxon>Dikarya</taxon>
        <taxon>Ascomycota</taxon>
        <taxon>Pezizomycotina</taxon>
        <taxon>Dothideomycetes</taxon>
        <taxon>Pleosporomycetidae</taxon>
        <taxon>Pleosporales</taxon>
        <taxon>Pleosporineae</taxon>
        <taxon>Pleosporaceae</taxon>
        <taxon>Curvularia</taxon>
    </lineage>
</organism>
<dbReference type="SUPFAM" id="SSF54909">
    <property type="entry name" value="Dimeric alpha+beta barrel"/>
    <property type="match status" value="1"/>
</dbReference>
<dbReference type="EMBL" id="CP089275">
    <property type="protein sequence ID" value="USP74902.1"/>
    <property type="molecule type" value="Genomic_DNA"/>
</dbReference>
<keyword evidence="2" id="KW-1185">Reference proteome</keyword>
<dbReference type="Proteomes" id="UP001056012">
    <property type="component" value="Chromosome 2"/>
</dbReference>
<sequence>MSRGQHPTFWPSCPRHTGTASKHQFVFNDTTSLPCKTSPALEAVRLALPRLMGASPALTEAEGLLILWASIDPKAVDEGALNDWWTNEHLPERLSLPGFQRARRYRALQPQNGQNEYLALYQTSNLRHLASTDYLHALNHPTRRTAQFMPLLAKMSRFACESISARSLSAPSSDEPANVRDMLFMVVYQVATPGLEHDLFRAIGEHIDAARNGISVAITHTQLAKVDEQVTNIGSASKSYDGVRFKSADVNEAEPVVADAFIALYGFRSNTTRGLTANNDIVSKHFSDATRLPGLRIRHTNTYELIASLDRLPVSY</sequence>